<protein>
    <recommendedName>
        <fullName evidence="2">DNA polymerase delta subunit 3</fullName>
    </recommendedName>
</protein>
<feature type="compositionally biased region" description="Basic and acidic residues" evidence="5">
    <location>
        <begin position="224"/>
        <end position="235"/>
    </location>
</feature>
<proteinExistence type="predicted"/>
<dbReference type="PANTHER" id="PTHR17598">
    <property type="entry name" value="DNA POLYMERASE DELTA SUBUNIT 3"/>
    <property type="match status" value="1"/>
</dbReference>
<dbReference type="Proteomes" id="UP001497600">
    <property type="component" value="Chromosome B"/>
</dbReference>
<evidence type="ECO:0000256" key="3">
    <source>
        <dbReference type="ARBA" id="ARBA00022705"/>
    </source>
</evidence>
<evidence type="ECO:0000313" key="7">
    <source>
        <dbReference type="Proteomes" id="UP001497600"/>
    </source>
</evidence>
<dbReference type="EMBL" id="OZ004254">
    <property type="protein sequence ID" value="CAK7897157.1"/>
    <property type="molecule type" value="Genomic_DNA"/>
</dbReference>
<dbReference type="InterPro" id="IPR019038">
    <property type="entry name" value="POLD3"/>
</dbReference>
<gene>
    <name evidence="6" type="primary">POL32</name>
    <name evidence="6" type="ORF">CAAN4_B08504</name>
</gene>
<keyword evidence="3" id="KW-0235">DNA replication</keyword>
<keyword evidence="7" id="KW-1185">Reference proteome</keyword>
<evidence type="ECO:0000313" key="6">
    <source>
        <dbReference type="EMBL" id="CAK7897157.1"/>
    </source>
</evidence>
<sequence>MNATTTEFLAGSLFEKKEPVTFRSLSRALSIHHSVAKKLLFEFFQQHHDKLNASFVITGVDDSGLAIKVVPEQDVQTNIEALKEIHTVHVFGVTSKEIGNVDVTKFVVHDQKISLDYSKLTEYFRNGLLQGPKLVVAKTSRPVSANPVKKSEPLSTKSSSSSTPVPETKSKTINSGLSSGYVSRKGATEKKPSAGISSLYTSRKGEAKKSSPAPASTGYQYKSRKAESNQPKERVIVSQAGIEEPDEEVVKPTKTNVTDIQKLFEDDDSDFSDDTEIKDEPIVVEEKPIETNTILDDVSTKENESKIEPNESIEEISNPTETKTSRTESPEPEQESYVDEDGYLVTVNKTKKVTPTQQSHSSRLKRPASTTNTVSKNDPKKKKTGQSSLMSFFKPN</sequence>
<evidence type="ECO:0000256" key="4">
    <source>
        <dbReference type="ARBA" id="ARBA00023242"/>
    </source>
</evidence>
<dbReference type="Gene3D" id="3.90.1030.20">
    <property type="entry name" value="DNA polymerase delta, p66 (Cdc27) subunit, wHTH domain"/>
    <property type="match status" value="1"/>
</dbReference>
<feature type="compositionally biased region" description="Low complexity" evidence="5">
    <location>
        <begin position="153"/>
        <end position="167"/>
    </location>
</feature>
<dbReference type="Pfam" id="PF09507">
    <property type="entry name" value="CDC27"/>
    <property type="match status" value="1"/>
</dbReference>
<accession>A0ABP0E7X6</accession>
<dbReference type="InterPro" id="IPR041913">
    <property type="entry name" value="POLD3_sf"/>
</dbReference>
<evidence type="ECO:0000256" key="5">
    <source>
        <dbReference type="SAM" id="MobiDB-lite"/>
    </source>
</evidence>
<name>A0ABP0E7X6_9ASCO</name>
<evidence type="ECO:0000256" key="2">
    <source>
        <dbReference type="ARBA" id="ARBA00017589"/>
    </source>
</evidence>
<evidence type="ECO:0000256" key="1">
    <source>
        <dbReference type="ARBA" id="ARBA00004123"/>
    </source>
</evidence>
<reference evidence="6 7" key="1">
    <citation type="submission" date="2024-01" db="EMBL/GenBank/DDBJ databases">
        <authorList>
            <consortium name="Genoscope - CEA"/>
            <person name="William W."/>
        </authorList>
    </citation>
    <scope>NUCLEOTIDE SEQUENCE [LARGE SCALE GENOMIC DNA]</scope>
    <source>
        <strain evidence="6 7">29B2s-10</strain>
    </source>
</reference>
<feature type="region of interest" description="Disordered" evidence="5">
    <location>
        <begin position="288"/>
        <end position="396"/>
    </location>
</feature>
<keyword evidence="4" id="KW-0539">Nucleus</keyword>
<comment type="subcellular location">
    <subcellularLocation>
        <location evidence="1">Nucleus</location>
    </subcellularLocation>
</comment>
<dbReference type="PANTHER" id="PTHR17598:SF13">
    <property type="entry name" value="DNA POLYMERASE DELTA SUBUNIT 3"/>
    <property type="match status" value="1"/>
</dbReference>
<feature type="compositionally biased region" description="Acidic residues" evidence="5">
    <location>
        <begin position="330"/>
        <end position="342"/>
    </location>
</feature>
<organism evidence="6 7">
    <name type="scientific">[Candida] anglica</name>
    <dbReference type="NCBI Taxonomy" id="148631"/>
    <lineage>
        <taxon>Eukaryota</taxon>
        <taxon>Fungi</taxon>
        <taxon>Dikarya</taxon>
        <taxon>Ascomycota</taxon>
        <taxon>Saccharomycotina</taxon>
        <taxon>Pichiomycetes</taxon>
        <taxon>Debaryomycetaceae</taxon>
        <taxon>Kurtzmaniella</taxon>
    </lineage>
</organism>
<feature type="region of interest" description="Disordered" evidence="5">
    <location>
        <begin position="140"/>
        <end position="253"/>
    </location>
</feature>
<feature type="compositionally biased region" description="Basic and acidic residues" evidence="5">
    <location>
        <begin position="298"/>
        <end position="309"/>
    </location>
</feature>